<evidence type="ECO:0000313" key="2">
    <source>
        <dbReference type="Proteomes" id="UP000279909"/>
    </source>
</evidence>
<dbReference type="Proteomes" id="UP000279909">
    <property type="component" value="Unassembled WGS sequence"/>
</dbReference>
<proteinExistence type="predicted"/>
<sequence>MNDRLMELLLKSEVKKLPENKKRLYQFIIDMEDRLVEKSNTSEEYLQLFTAYSPYEIASRHFNMPFSMIAKLMNEIEEELNERIEERCRKVRWFDYTNHLIGASSEKSKEQLFLFMN</sequence>
<keyword evidence="2" id="KW-1185">Reference proteome</keyword>
<gene>
    <name evidence="1" type="ORF">EC501_14265</name>
</gene>
<dbReference type="OrthoDB" id="2720271at2"/>
<accession>A0A3M8H5G0</accession>
<dbReference type="EMBL" id="RHLQ01000042">
    <property type="protein sequence ID" value="RNC97652.1"/>
    <property type="molecule type" value="Genomic_DNA"/>
</dbReference>
<reference evidence="1 2" key="1">
    <citation type="journal article" date="2014" name="Int. J. Syst. Evol. Microbiol.">
        <title>Lysinibacillus halotolerans sp. nov., isolated from saline-alkaline soil.</title>
        <authorList>
            <person name="Kong D."/>
            <person name="Wang Y."/>
            <person name="Zhao B."/>
            <person name="Li Y."/>
            <person name="Song J."/>
            <person name="Zhai Y."/>
            <person name="Zhang C."/>
            <person name="Wang H."/>
            <person name="Chen X."/>
            <person name="Zhao B."/>
            <person name="Ruan Z."/>
        </authorList>
    </citation>
    <scope>NUCLEOTIDE SEQUENCE [LARGE SCALE GENOMIC DNA]</scope>
    <source>
        <strain evidence="1 2">MCCC 1A12703</strain>
    </source>
</reference>
<dbReference type="RefSeq" id="WP_122972973.1">
    <property type="nucleotide sequence ID" value="NZ_RHLQ01000042.1"/>
</dbReference>
<name>A0A3M8H5G0_9BACI</name>
<evidence type="ECO:0000313" key="1">
    <source>
        <dbReference type="EMBL" id="RNC97652.1"/>
    </source>
</evidence>
<protein>
    <submittedName>
        <fullName evidence="1">Uncharacterized protein</fullName>
    </submittedName>
</protein>
<dbReference type="AlphaFoldDB" id="A0A3M8H5G0"/>
<comment type="caution">
    <text evidence="1">The sequence shown here is derived from an EMBL/GenBank/DDBJ whole genome shotgun (WGS) entry which is preliminary data.</text>
</comment>
<organism evidence="1 2">
    <name type="scientific">Lysinibacillus halotolerans</name>
    <dbReference type="NCBI Taxonomy" id="1368476"/>
    <lineage>
        <taxon>Bacteria</taxon>
        <taxon>Bacillati</taxon>
        <taxon>Bacillota</taxon>
        <taxon>Bacilli</taxon>
        <taxon>Bacillales</taxon>
        <taxon>Bacillaceae</taxon>
        <taxon>Lysinibacillus</taxon>
    </lineage>
</organism>